<evidence type="ECO:0008006" key="3">
    <source>
        <dbReference type="Google" id="ProtNLM"/>
    </source>
</evidence>
<evidence type="ECO:0000313" key="1">
    <source>
        <dbReference type="EMBL" id="KAF2211905.1"/>
    </source>
</evidence>
<dbReference type="EMBL" id="ML992674">
    <property type="protein sequence ID" value="KAF2211905.1"/>
    <property type="molecule type" value="Genomic_DNA"/>
</dbReference>
<proteinExistence type="predicted"/>
<reference evidence="1" key="1">
    <citation type="journal article" date="2020" name="Stud. Mycol.">
        <title>101 Dothideomycetes genomes: a test case for predicting lifestyles and emergence of pathogens.</title>
        <authorList>
            <person name="Haridas S."/>
            <person name="Albert R."/>
            <person name="Binder M."/>
            <person name="Bloem J."/>
            <person name="Labutti K."/>
            <person name="Salamov A."/>
            <person name="Andreopoulos B."/>
            <person name="Baker S."/>
            <person name="Barry K."/>
            <person name="Bills G."/>
            <person name="Bluhm B."/>
            <person name="Cannon C."/>
            <person name="Castanera R."/>
            <person name="Culley D."/>
            <person name="Daum C."/>
            <person name="Ezra D."/>
            <person name="Gonzalez J."/>
            <person name="Henrissat B."/>
            <person name="Kuo A."/>
            <person name="Liang C."/>
            <person name="Lipzen A."/>
            <person name="Lutzoni F."/>
            <person name="Magnuson J."/>
            <person name="Mondo S."/>
            <person name="Nolan M."/>
            <person name="Ohm R."/>
            <person name="Pangilinan J."/>
            <person name="Park H.-J."/>
            <person name="Ramirez L."/>
            <person name="Alfaro M."/>
            <person name="Sun H."/>
            <person name="Tritt A."/>
            <person name="Yoshinaga Y."/>
            <person name="Zwiers L.-H."/>
            <person name="Turgeon B."/>
            <person name="Goodwin S."/>
            <person name="Spatafora J."/>
            <person name="Crous P."/>
            <person name="Grigoriev I."/>
        </authorList>
    </citation>
    <scope>NUCLEOTIDE SEQUENCE</scope>
    <source>
        <strain evidence="1">SCOH1-5</strain>
    </source>
</reference>
<dbReference type="AlphaFoldDB" id="A0A6A6FET1"/>
<protein>
    <recommendedName>
        <fullName evidence="3">F-box domain-containing protein</fullName>
    </recommendedName>
</protein>
<dbReference type="OrthoDB" id="3648838at2759"/>
<sequence>MQDRIPGKPFEGLVNYLQRDTFVRPLLQACSGRLTFLEFTAEDSGLVRPSPGFDGLSVDHIPIQESALFLANVLFPMHFPALKHLELRGWPFTVQDIEAFLNTMRSTLRKLRLIDNIILDTCSYT</sequence>
<evidence type="ECO:0000313" key="2">
    <source>
        <dbReference type="Proteomes" id="UP000799539"/>
    </source>
</evidence>
<gene>
    <name evidence="1" type="ORF">CERZMDRAFT_97825</name>
</gene>
<name>A0A6A6FET1_9PEZI</name>
<keyword evidence="2" id="KW-1185">Reference proteome</keyword>
<organism evidence="1 2">
    <name type="scientific">Cercospora zeae-maydis SCOH1-5</name>
    <dbReference type="NCBI Taxonomy" id="717836"/>
    <lineage>
        <taxon>Eukaryota</taxon>
        <taxon>Fungi</taxon>
        <taxon>Dikarya</taxon>
        <taxon>Ascomycota</taxon>
        <taxon>Pezizomycotina</taxon>
        <taxon>Dothideomycetes</taxon>
        <taxon>Dothideomycetidae</taxon>
        <taxon>Mycosphaerellales</taxon>
        <taxon>Mycosphaerellaceae</taxon>
        <taxon>Cercospora</taxon>
    </lineage>
</organism>
<dbReference type="Proteomes" id="UP000799539">
    <property type="component" value="Unassembled WGS sequence"/>
</dbReference>
<accession>A0A6A6FET1</accession>